<reference evidence="2" key="1">
    <citation type="submission" date="2020-02" db="EMBL/GenBank/DDBJ databases">
        <authorList>
            <person name="Meier V. D."/>
        </authorList>
    </citation>
    <scope>NUCLEOTIDE SEQUENCE</scope>
    <source>
        <strain evidence="2">AVDCRST_MAG27</strain>
    </source>
</reference>
<feature type="non-terminal residue" evidence="2">
    <location>
        <position position="52"/>
    </location>
</feature>
<name>A0A6J4H8F8_9PROT</name>
<gene>
    <name evidence="2" type="ORF">AVDCRST_MAG27-202</name>
</gene>
<sequence>DAPLDACHGQLRAGARWLPDPQPRHHLPSCRGEAPAGPARPARPPARTGYRM</sequence>
<proteinExistence type="predicted"/>
<feature type="region of interest" description="Disordered" evidence="1">
    <location>
        <begin position="15"/>
        <end position="52"/>
    </location>
</feature>
<protein>
    <submittedName>
        <fullName evidence="2">Uncharacterized protein</fullName>
    </submittedName>
</protein>
<evidence type="ECO:0000313" key="2">
    <source>
        <dbReference type="EMBL" id="CAA9216283.1"/>
    </source>
</evidence>
<dbReference type="EMBL" id="CADCTD010000003">
    <property type="protein sequence ID" value="CAA9216283.1"/>
    <property type="molecule type" value="Genomic_DNA"/>
</dbReference>
<feature type="compositionally biased region" description="Low complexity" evidence="1">
    <location>
        <begin position="31"/>
        <end position="52"/>
    </location>
</feature>
<organism evidence="2">
    <name type="scientific">uncultured Craurococcus sp</name>
    <dbReference type="NCBI Taxonomy" id="1135998"/>
    <lineage>
        <taxon>Bacteria</taxon>
        <taxon>Pseudomonadati</taxon>
        <taxon>Pseudomonadota</taxon>
        <taxon>Alphaproteobacteria</taxon>
        <taxon>Acetobacterales</taxon>
        <taxon>Acetobacteraceae</taxon>
        <taxon>Craurococcus</taxon>
        <taxon>environmental samples</taxon>
    </lineage>
</organism>
<feature type="non-terminal residue" evidence="2">
    <location>
        <position position="1"/>
    </location>
</feature>
<accession>A0A6J4H8F8</accession>
<dbReference type="AlphaFoldDB" id="A0A6J4H8F8"/>
<evidence type="ECO:0000256" key="1">
    <source>
        <dbReference type="SAM" id="MobiDB-lite"/>
    </source>
</evidence>